<name>A0A4V3F615_9GAMM</name>
<feature type="binding site" description="axial binding residue" evidence="5">
    <location>
        <position position="211"/>
    </location>
    <ligand>
        <name>heme c</name>
        <dbReference type="ChEBI" id="CHEBI:61717"/>
        <label>2</label>
    </ligand>
    <ligandPart>
        <name>Fe</name>
        <dbReference type="ChEBI" id="CHEBI:18248"/>
    </ligandPart>
</feature>
<feature type="binding site" description="covalent" evidence="4">
    <location>
        <position position="210"/>
    </location>
    <ligand>
        <name>heme c</name>
        <dbReference type="ChEBI" id="CHEBI:61717"/>
        <label>2</label>
    </ligand>
</feature>
<dbReference type="Pfam" id="PF00034">
    <property type="entry name" value="Cytochrom_C"/>
    <property type="match status" value="2"/>
</dbReference>
<dbReference type="InterPro" id="IPR009056">
    <property type="entry name" value="Cyt_c-like_dom"/>
</dbReference>
<keyword evidence="6" id="KW-0472">Membrane</keyword>
<feature type="transmembrane region" description="Helical" evidence="6">
    <location>
        <begin position="7"/>
        <end position="27"/>
    </location>
</feature>
<protein>
    <submittedName>
        <fullName evidence="8">Mono/diheme cytochrome c family protein</fullName>
    </submittedName>
</protein>
<dbReference type="GO" id="GO:0016020">
    <property type="term" value="C:membrane"/>
    <property type="evidence" value="ECO:0007669"/>
    <property type="project" value="InterPro"/>
</dbReference>
<evidence type="ECO:0000256" key="4">
    <source>
        <dbReference type="PIRSR" id="PIRSR000018-50"/>
    </source>
</evidence>
<keyword evidence="6" id="KW-1133">Transmembrane helix</keyword>
<dbReference type="InterPro" id="IPR051459">
    <property type="entry name" value="Cytochrome_c-type_DH"/>
</dbReference>
<comment type="cofactor">
    <cofactor evidence="4">
        <name>heme c</name>
        <dbReference type="ChEBI" id="CHEBI:61717"/>
    </cofactor>
    <text evidence="4">Binds 3 heme c groups covalently per subunit.</text>
</comment>
<dbReference type="InterPro" id="IPR036909">
    <property type="entry name" value="Cyt_c-like_dom_sf"/>
</dbReference>
<evidence type="ECO:0000256" key="6">
    <source>
        <dbReference type="SAM" id="Phobius"/>
    </source>
</evidence>
<feature type="domain" description="Cytochrome c" evidence="7">
    <location>
        <begin position="192"/>
        <end position="300"/>
    </location>
</feature>
<sequence length="431" mass="46540">MSRALRWVLGLVLVLVAVVASVGWLGLRGDSTPPGIEVPRVAADRQDTIERGAYLATAANCRGCHTARGGAAYAGGRAIPTPFGTFHAPNITPDGDTGIGRWTDDDFWRALHEGKRPDGAPLYPSFPYTHYTKLDRADSDAILAYLRSLAPVALANRPHELNFPYDQRWLLVAWRALFFRPGVFEADATQDARWNRGAYFVQGLGHCGACHEARNALGATVSRDNPAGGVVLSWYAPTLESSAEAGVSHWSEDEIVALLHDGVSAKASAMGPMAEVVHDSLQHLDEEDVRAMASYLRGMPDREVSSPRALRLPSERERLASLERGASGYAKHCADCHGEQGEGHAPSAPALAGNRALTMSSSVNPIRTILYGGYAPGTTGNPQPFGMPPYYAQLSNGEIADILSYLRTSWGNQAAPVADYEVQRQRTGPLW</sequence>
<feature type="binding site" description="axial binding residue" evidence="5">
    <location>
        <position position="65"/>
    </location>
    <ligand>
        <name>heme c</name>
        <dbReference type="ChEBI" id="CHEBI:61717"/>
        <label>1</label>
    </ligand>
    <ligandPart>
        <name>Fe</name>
        <dbReference type="ChEBI" id="CHEBI:18248"/>
    </ligandPart>
</feature>
<accession>A0A4V3F615</accession>
<proteinExistence type="predicted"/>
<dbReference type="Proteomes" id="UP000295341">
    <property type="component" value="Unassembled WGS sequence"/>
</dbReference>
<feature type="binding site" description="axial binding residue" evidence="5">
    <location>
        <position position="337"/>
    </location>
    <ligand>
        <name>heme c</name>
        <dbReference type="ChEBI" id="CHEBI:61717"/>
        <label>3</label>
    </ligand>
    <ligandPart>
        <name>Fe</name>
        <dbReference type="ChEBI" id="CHEBI:18248"/>
    </ligandPart>
</feature>
<dbReference type="GO" id="GO:0020037">
    <property type="term" value="F:heme binding"/>
    <property type="evidence" value="ECO:0007669"/>
    <property type="project" value="InterPro"/>
</dbReference>
<dbReference type="PIRSF" id="PIRSF000018">
    <property type="entry name" value="Mb_ADH_cyt_c"/>
    <property type="match status" value="1"/>
</dbReference>
<evidence type="ECO:0000256" key="3">
    <source>
        <dbReference type="ARBA" id="ARBA00023004"/>
    </source>
</evidence>
<keyword evidence="3 5" id="KW-0408">Iron</keyword>
<evidence type="ECO:0000313" key="9">
    <source>
        <dbReference type="Proteomes" id="UP000295341"/>
    </source>
</evidence>
<dbReference type="RefSeq" id="WP_133879686.1">
    <property type="nucleotide sequence ID" value="NZ_MWIN01000022.1"/>
</dbReference>
<evidence type="ECO:0000259" key="7">
    <source>
        <dbReference type="PROSITE" id="PS51007"/>
    </source>
</evidence>
<dbReference type="Gene3D" id="1.10.760.10">
    <property type="entry name" value="Cytochrome c-like domain"/>
    <property type="match status" value="2"/>
</dbReference>
<dbReference type="GO" id="GO:0016614">
    <property type="term" value="F:oxidoreductase activity, acting on CH-OH group of donors"/>
    <property type="evidence" value="ECO:0007669"/>
    <property type="project" value="InterPro"/>
</dbReference>
<evidence type="ECO:0000256" key="1">
    <source>
        <dbReference type="ARBA" id="ARBA00022617"/>
    </source>
</evidence>
<gene>
    <name evidence="8" type="ORF">DFR24_0424</name>
</gene>
<keyword evidence="9" id="KW-1185">Reference proteome</keyword>
<feature type="binding site" description="covalent" evidence="4">
    <location>
        <position position="207"/>
    </location>
    <ligand>
        <name>heme c</name>
        <dbReference type="ChEBI" id="CHEBI:61717"/>
        <label>2</label>
    </ligand>
</feature>
<feature type="binding site" description="covalent" evidence="4">
    <location>
        <position position="336"/>
    </location>
    <ligand>
        <name>heme c</name>
        <dbReference type="ChEBI" id="CHEBI:61717"/>
        <label>3</label>
    </ligand>
</feature>
<evidence type="ECO:0000313" key="8">
    <source>
        <dbReference type="EMBL" id="TDU31066.1"/>
    </source>
</evidence>
<dbReference type="GO" id="GO:0009055">
    <property type="term" value="F:electron transfer activity"/>
    <property type="evidence" value="ECO:0007669"/>
    <property type="project" value="InterPro"/>
</dbReference>
<feature type="binding site" description="covalent" evidence="4">
    <location>
        <position position="64"/>
    </location>
    <ligand>
        <name>heme c</name>
        <dbReference type="ChEBI" id="CHEBI:61717"/>
        <label>1</label>
    </ligand>
</feature>
<dbReference type="EMBL" id="SOBT01000008">
    <property type="protein sequence ID" value="TDU31066.1"/>
    <property type="molecule type" value="Genomic_DNA"/>
</dbReference>
<feature type="domain" description="Cytochrome c" evidence="7">
    <location>
        <begin position="47"/>
        <end position="150"/>
    </location>
</feature>
<dbReference type="GO" id="GO:0005506">
    <property type="term" value="F:iron ion binding"/>
    <property type="evidence" value="ECO:0007669"/>
    <property type="project" value="InterPro"/>
</dbReference>
<dbReference type="PANTHER" id="PTHR35008">
    <property type="entry name" value="BLL4482 PROTEIN-RELATED"/>
    <property type="match status" value="1"/>
</dbReference>
<feature type="binding site" description="covalent" evidence="4">
    <location>
        <position position="333"/>
    </location>
    <ligand>
        <name>heme c</name>
        <dbReference type="ChEBI" id="CHEBI:61717"/>
        <label>3</label>
    </ligand>
</feature>
<comment type="caution">
    <text evidence="8">The sequence shown here is derived from an EMBL/GenBank/DDBJ whole genome shotgun (WGS) entry which is preliminary data.</text>
</comment>
<dbReference type="AlphaFoldDB" id="A0A4V3F615"/>
<dbReference type="OrthoDB" id="9811281at2"/>
<keyword evidence="1 4" id="KW-0349">Heme</keyword>
<dbReference type="SUPFAM" id="SSF46626">
    <property type="entry name" value="Cytochrome c"/>
    <property type="match status" value="3"/>
</dbReference>
<organism evidence="8 9">
    <name type="scientific">Panacagrimonas perspica</name>
    <dbReference type="NCBI Taxonomy" id="381431"/>
    <lineage>
        <taxon>Bacteria</taxon>
        <taxon>Pseudomonadati</taxon>
        <taxon>Pseudomonadota</taxon>
        <taxon>Gammaproteobacteria</taxon>
        <taxon>Nevskiales</taxon>
        <taxon>Nevskiaceae</taxon>
        <taxon>Panacagrimonas</taxon>
    </lineage>
</organism>
<keyword evidence="6" id="KW-0812">Transmembrane</keyword>
<dbReference type="InterPro" id="IPR014353">
    <property type="entry name" value="Membr-bd_ADH_cyt_c"/>
</dbReference>
<evidence type="ECO:0000256" key="5">
    <source>
        <dbReference type="PIRSR" id="PIRSR000018-51"/>
    </source>
</evidence>
<dbReference type="PANTHER" id="PTHR35008:SF4">
    <property type="entry name" value="BLL4482 PROTEIN"/>
    <property type="match status" value="1"/>
</dbReference>
<feature type="domain" description="Cytochrome c" evidence="7">
    <location>
        <begin position="320"/>
        <end position="410"/>
    </location>
</feature>
<reference evidence="8 9" key="1">
    <citation type="submission" date="2019-03" db="EMBL/GenBank/DDBJ databases">
        <title>Genomic Encyclopedia of Type Strains, Phase IV (KMG-IV): sequencing the most valuable type-strain genomes for metagenomic binning, comparative biology and taxonomic classification.</title>
        <authorList>
            <person name="Goeker M."/>
        </authorList>
    </citation>
    <scope>NUCLEOTIDE SEQUENCE [LARGE SCALE GENOMIC DNA]</scope>
    <source>
        <strain evidence="8 9">DSM 26377</strain>
    </source>
</reference>
<evidence type="ECO:0000256" key="2">
    <source>
        <dbReference type="ARBA" id="ARBA00022723"/>
    </source>
</evidence>
<feature type="binding site" description="covalent" evidence="4">
    <location>
        <position position="61"/>
    </location>
    <ligand>
        <name>heme c</name>
        <dbReference type="ChEBI" id="CHEBI:61717"/>
        <label>1</label>
    </ligand>
</feature>
<dbReference type="PROSITE" id="PS51007">
    <property type="entry name" value="CYTC"/>
    <property type="match status" value="3"/>
</dbReference>
<keyword evidence="2 5" id="KW-0479">Metal-binding</keyword>